<name>A0A7W3T0B0_9ACTN</name>
<comment type="caution">
    <text evidence="2">The sequence shown here is derived from an EMBL/GenBank/DDBJ whole genome shotgun (WGS) entry which is preliminary data.</text>
</comment>
<organism evidence="2 3">
    <name type="scientific">Streptomyces calidiresistens</name>
    <dbReference type="NCBI Taxonomy" id="1485586"/>
    <lineage>
        <taxon>Bacteria</taxon>
        <taxon>Bacillati</taxon>
        <taxon>Actinomycetota</taxon>
        <taxon>Actinomycetes</taxon>
        <taxon>Kitasatosporales</taxon>
        <taxon>Streptomycetaceae</taxon>
        <taxon>Streptomyces</taxon>
    </lineage>
</organism>
<dbReference type="EMBL" id="VKHS01000034">
    <property type="protein sequence ID" value="MBB0228573.1"/>
    <property type="molecule type" value="Genomic_DNA"/>
</dbReference>
<proteinExistence type="predicted"/>
<feature type="compositionally biased region" description="Basic and acidic residues" evidence="1">
    <location>
        <begin position="54"/>
        <end position="78"/>
    </location>
</feature>
<dbReference type="Proteomes" id="UP000530234">
    <property type="component" value="Unassembled WGS sequence"/>
</dbReference>
<reference evidence="3" key="1">
    <citation type="submission" date="2019-10" db="EMBL/GenBank/DDBJ databases">
        <title>Streptomyces sp. nov., a novel actinobacterium isolated from alkaline environment.</title>
        <authorList>
            <person name="Golinska P."/>
        </authorList>
    </citation>
    <scope>NUCLEOTIDE SEQUENCE [LARGE SCALE GENOMIC DNA]</scope>
    <source>
        <strain evidence="3">DSM 42108</strain>
    </source>
</reference>
<sequence length="103" mass="11693">MDHELATGPVFAEALFSIHPQVDEVRDVWERTMRHGQLLISDTLPRPAHLTPTRQDESRAVTHHRRQDEQLGERREWTRAASRPALPQALSSGGPEPRGTEIT</sequence>
<dbReference type="RefSeq" id="WP_182660238.1">
    <property type="nucleotide sequence ID" value="NZ_VKHS01000034.1"/>
</dbReference>
<feature type="region of interest" description="Disordered" evidence="1">
    <location>
        <begin position="43"/>
        <end position="103"/>
    </location>
</feature>
<accession>A0A7W3T0B0</accession>
<protein>
    <submittedName>
        <fullName evidence="2">Uncharacterized protein</fullName>
    </submittedName>
</protein>
<dbReference type="AlphaFoldDB" id="A0A7W3T0B0"/>
<gene>
    <name evidence="2" type="ORF">FOE67_03370</name>
</gene>
<evidence type="ECO:0000313" key="2">
    <source>
        <dbReference type="EMBL" id="MBB0228573.1"/>
    </source>
</evidence>
<evidence type="ECO:0000256" key="1">
    <source>
        <dbReference type="SAM" id="MobiDB-lite"/>
    </source>
</evidence>
<evidence type="ECO:0000313" key="3">
    <source>
        <dbReference type="Proteomes" id="UP000530234"/>
    </source>
</evidence>
<keyword evidence="3" id="KW-1185">Reference proteome</keyword>